<reference evidence="2 3" key="1">
    <citation type="submission" date="2005-09" db="EMBL/GenBank/DDBJ databases">
        <authorList>
            <person name="Mural R.J."/>
            <person name="Li P.W."/>
            <person name="Adams M.D."/>
            <person name="Amanatides P.G."/>
            <person name="Baden-Tillson H."/>
            <person name="Barnstead M."/>
            <person name="Chin S.H."/>
            <person name="Dew I."/>
            <person name="Evans C.A."/>
            <person name="Ferriera S."/>
            <person name="Flanigan M."/>
            <person name="Fosler C."/>
            <person name="Glodek A."/>
            <person name="Gu Z."/>
            <person name="Holt R.A."/>
            <person name="Jennings D."/>
            <person name="Kraft C.L."/>
            <person name="Lu F."/>
            <person name="Nguyen T."/>
            <person name="Nusskern D.R."/>
            <person name="Pfannkoch C.M."/>
            <person name="Sitter C."/>
            <person name="Sutton G.G."/>
            <person name="Venter J.C."/>
            <person name="Wang Z."/>
            <person name="Woodage T."/>
            <person name="Zheng X.H."/>
            <person name="Zhong F."/>
        </authorList>
    </citation>
    <scope>NUCLEOTIDE SEQUENCE [LARGE SCALE GENOMIC DNA]</scope>
    <source>
        <strain>BN</strain>
        <strain evidence="3">Sprague-Dawley</strain>
    </source>
</reference>
<feature type="compositionally biased region" description="Polar residues" evidence="1">
    <location>
        <begin position="25"/>
        <end position="37"/>
    </location>
</feature>
<organism evidence="2 3">
    <name type="scientific">Rattus norvegicus</name>
    <name type="common">Rat</name>
    <dbReference type="NCBI Taxonomy" id="10116"/>
    <lineage>
        <taxon>Eukaryota</taxon>
        <taxon>Metazoa</taxon>
        <taxon>Chordata</taxon>
        <taxon>Craniata</taxon>
        <taxon>Vertebrata</taxon>
        <taxon>Euteleostomi</taxon>
        <taxon>Mammalia</taxon>
        <taxon>Eutheria</taxon>
        <taxon>Euarchontoglires</taxon>
        <taxon>Glires</taxon>
        <taxon>Rodentia</taxon>
        <taxon>Myomorpha</taxon>
        <taxon>Muroidea</taxon>
        <taxon>Muridae</taxon>
        <taxon>Murinae</taxon>
        <taxon>Rattus</taxon>
    </lineage>
</organism>
<dbReference type="AlphaFoldDB" id="A6HQU5"/>
<evidence type="ECO:0000313" key="3">
    <source>
        <dbReference type="Proteomes" id="UP000234681"/>
    </source>
</evidence>
<feature type="region of interest" description="Disordered" evidence="1">
    <location>
        <begin position="18"/>
        <end position="46"/>
    </location>
</feature>
<protein>
    <submittedName>
        <fullName evidence="2">RCG59746</fullName>
    </submittedName>
</protein>
<gene>
    <name evidence="2" type="ORF">rCG_59746</name>
</gene>
<proteinExistence type="predicted"/>
<evidence type="ECO:0000256" key="1">
    <source>
        <dbReference type="SAM" id="MobiDB-lite"/>
    </source>
</evidence>
<dbReference type="EMBL" id="CH473950">
    <property type="protein sequence ID" value="EDM16477.1"/>
    <property type="molecule type" value="Genomic_DNA"/>
</dbReference>
<evidence type="ECO:0000313" key="2">
    <source>
        <dbReference type="EMBL" id="EDM16477.1"/>
    </source>
</evidence>
<dbReference type="Proteomes" id="UP000234681">
    <property type="component" value="Chromosome 7"/>
</dbReference>
<sequence>MLFGPSWGGVVSRSLPIRKRHAGTGSASPLTSATQESRGPASIAPSGSRVYVISDPEVALGHEASQRSKSCDSLLISWPHASRCLGSRPRDWDVHALERMIAWTGSF</sequence>
<name>A6HQU5_RAT</name>
<accession>A6HQU5</accession>